<proteinExistence type="predicted"/>
<evidence type="ECO:0000259" key="2">
    <source>
        <dbReference type="Pfam" id="PF02931"/>
    </source>
</evidence>
<organism evidence="3 4">
    <name type="scientific">Menidia menidia</name>
    <name type="common">Atlantic silverside</name>
    <dbReference type="NCBI Taxonomy" id="238744"/>
    <lineage>
        <taxon>Eukaryota</taxon>
        <taxon>Metazoa</taxon>
        <taxon>Chordata</taxon>
        <taxon>Craniata</taxon>
        <taxon>Vertebrata</taxon>
        <taxon>Euteleostomi</taxon>
        <taxon>Actinopterygii</taxon>
        <taxon>Neopterygii</taxon>
        <taxon>Teleostei</taxon>
        <taxon>Neoteleostei</taxon>
        <taxon>Acanthomorphata</taxon>
        <taxon>Ovalentaria</taxon>
        <taxon>Atherinomorphae</taxon>
        <taxon>Atheriniformes</taxon>
        <taxon>Atherinopsidae</taxon>
        <taxon>Menidiinae</taxon>
        <taxon>Menidia</taxon>
    </lineage>
</organism>
<reference evidence="3" key="1">
    <citation type="submission" date="2021-05" db="EMBL/GenBank/DDBJ databases">
        <authorList>
            <person name="Tigano A."/>
        </authorList>
    </citation>
    <scope>NUCLEOTIDE SEQUENCE</scope>
</reference>
<dbReference type="GO" id="GO:0016020">
    <property type="term" value="C:membrane"/>
    <property type="evidence" value="ECO:0007669"/>
    <property type="project" value="InterPro"/>
</dbReference>
<dbReference type="Gene3D" id="2.70.170.10">
    <property type="entry name" value="Neurotransmitter-gated ion-channel ligand-binding domain"/>
    <property type="match status" value="1"/>
</dbReference>
<evidence type="ECO:0000256" key="1">
    <source>
        <dbReference type="SAM" id="MobiDB-lite"/>
    </source>
</evidence>
<dbReference type="SUPFAM" id="SSF63712">
    <property type="entry name" value="Nicotinic receptor ligand binding domain-like"/>
    <property type="match status" value="1"/>
</dbReference>
<evidence type="ECO:0000313" key="3">
    <source>
        <dbReference type="EMBL" id="CAG5972457.1"/>
    </source>
</evidence>
<evidence type="ECO:0000313" key="4">
    <source>
        <dbReference type="Proteomes" id="UP000677803"/>
    </source>
</evidence>
<dbReference type="Proteomes" id="UP000677803">
    <property type="component" value="Unassembled WGS sequence"/>
</dbReference>
<dbReference type="GO" id="GO:0005230">
    <property type="term" value="F:extracellular ligand-gated monoatomic ion channel activity"/>
    <property type="evidence" value="ECO:0007669"/>
    <property type="project" value="InterPro"/>
</dbReference>
<feature type="region of interest" description="Disordered" evidence="1">
    <location>
        <begin position="9"/>
        <end position="47"/>
    </location>
</feature>
<dbReference type="InterPro" id="IPR036734">
    <property type="entry name" value="Neur_chan_lig-bd_sf"/>
</dbReference>
<dbReference type="OrthoDB" id="6097796at2759"/>
<name>A0A8S4BB72_9TELE</name>
<feature type="domain" description="Neurotransmitter-gated ion-channel ligand-binding" evidence="2">
    <location>
        <begin position="83"/>
        <end position="139"/>
    </location>
</feature>
<dbReference type="Pfam" id="PF02931">
    <property type="entry name" value="Neur_chan_LBD"/>
    <property type="match status" value="1"/>
</dbReference>
<dbReference type="AlphaFoldDB" id="A0A8S4BB72"/>
<gene>
    <name evidence="3" type="ORF">MMEN_LOCUS15787</name>
</gene>
<sequence length="141" mass="16028">MLVSFLIQLDDSGGKKKAHSSSEGIQLEEKPNKESPGVEAKGPLDPPSDLHLLRLVLEEVKAAKRQNNGQDKDQRKPGCYRTLAKAIDRDEKLQTVTNYIWTQKRWKNELLTWNPSDFCGIDMLTMPLSKLWVPDVAIQEE</sequence>
<comment type="caution">
    <text evidence="3">The sequence shown here is derived from an EMBL/GenBank/DDBJ whole genome shotgun (WGS) entry which is preliminary data.</text>
</comment>
<keyword evidence="4" id="KW-1185">Reference proteome</keyword>
<protein>
    <submittedName>
        <fullName evidence="3">(Atlantic silverside) hypothetical protein</fullName>
    </submittedName>
</protein>
<accession>A0A8S4BB72</accession>
<dbReference type="InterPro" id="IPR006202">
    <property type="entry name" value="Neur_chan_lig-bd"/>
</dbReference>
<dbReference type="EMBL" id="CAJRST010031112">
    <property type="protein sequence ID" value="CAG5972457.1"/>
    <property type="molecule type" value="Genomic_DNA"/>
</dbReference>